<evidence type="ECO:0000313" key="2">
    <source>
        <dbReference type="EMBL" id="KAK1933183.1"/>
    </source>
</evidence>
<organism evidence="2 3">
    <name type="scientific">Babesia divergens</name>
    <dbReference type="NCBI Taxonomy" id="32595"/>
    <lineage>
        <taxon>Eukaryota</taxon>
        <taxon>Sar</taxon>
        <taxon>Alveolata</taxon>
        <taxon>Apicomplexa</taxon>
        <taxon>Aconoidasida</taxon>
        <taxon>Piroplasmida</taxon>
        <taxon>Babesiidae</taxon>
        <taxon>Babesia</taxon>
    </lineage>
</organism>
<feature type="compositionally biased region" description="Basic and acidic residues" evidence="1">
    <location>
        <begin position="102"/>
        <end position="144"/>
    </location>
</feature>
<evidence type="ECO:0000256" key="1">
    <source>
        <dbReference type="SAM" id="MobiDB-lite"/>
    </source>
</evidence>
<accession>A0AAD9G7F6</accession>
<feature type="region of interest" description="Disordered" evidence="1">
    <location>
        <begin position="92"/>
        <end position="179"/>
    </location>
</feature>
<reference evidence="2" key="2">
    <citation type="submission" date="2021-05" db="EMBL/GenBank/DDBJ databases">
        <authorList>
            <person name="Pain A."/>
        </authorList>
    </citation>
    <scope>NUCLEOTIDE SEQUENCE</scope>
    <source>
        <strain evidence="2">1802A</strain>
    </source>
</reference>
<feature type="compositionally biased region" description="Basic and acidic residues" evidence="1">
    <location>
        <begin position="154"/>
        <end position="163"/>
    </location>
</feature>
<dbReference type="Proteomes" id="UP001195914">
    <property type="component" value="Unassembled WGS sequence"/>
</dbReference>
<proteinExistence type="predicted"/>
<keyword evidence="3" id="KW-1185">Reference proteome</keyword>
<name>A0AAD9G7F6_BABDI</name>
<sequence>MGFTGFTIFTTATRTGALSTRLITLNTATKAAAAVTIRIFLLTLLTIGKTRKTLLSTLKPLAATTTASKKFVGTVLTLGRGTRRRKRTLRTLSATHLNPKVNGDRNNETKIQNDKDGKDGQGKSLKERTRLSRASPEKSPGRERKYIKRRQKRTAPEHAEVMKMESSSTVQESTMAATRRRTPNKIKPYLFSQLPFKGIHKGIRRRILQAREAPSKGTIAVHSLAVESYSHEAKN</sequence>
<comment type="caution">
    <text evidence="2">The sequence shown here is derived from an EMBL/GenBank/DDBJ whole genome shotgun (WGS) entry which is preliminary data.</text>
</comment>
<gene>
    <name evidence="2" type="ORF">X943_002569</name>
</gene>
<dbReference type="EMBL" id="JAHBMH010000073">
    <property type="protein sequence ID" value="KAK1933183.1"/>
    <property type="molecule type" value="Genomic_DNA"/>
</dbReference>
<reference evidence="2" key="1">
    <citation type="journal article" date="2014" name="Nucleic Acids Res.">
        <title>The evolutionary dynamics of variant antigen genes in Babesia reveal a history of genomic innovation underlying host-parasite interaction.</title>
        <authorList>
            <person name="Jackson A.P."/>
            <person name="Otto T.D."/>
            <person name="Darby A."/>
            <person name="Ramaprasad A."/>
            <person name="Xia D."/>
            <person name="Echaide I.E."/>
            <person name="Farber M."/>
            <person name="Gahlot S."/>
            <person name="Gamble J."/>
            <person name="Gupta D."/>
            <person name="Gupta Y."/>
            <person name="Jackson L."/>
            <person name="Malandrin L."/>
            <person name="Malas T.B."/>
            <person name="Moussa E."/>
            <person name="Nair M."/>
            <person name="Reid A.J."/>
            <person name="Sanders M."/>
            <person name="Sharma J."/>
            <person name="Tracey A."/>
            <person name="Quail M.A."/>
            <person name="Weir W."/>
            <person name="Wastling J.M."/>
            <person name="Hall N."/>
            <person name="Willadsen P."/>
            <person name="Lingelbach K."/>
            <person name="Shiels B."/>
            <person name="Tait A."/>
            <person name="Berriman M."/>
            <person name="Allred D.R."/>
            <person name="Pain A."/>
        </authorList>
    </citation>
    <scope>NUCLEOTIDE SEQUENCE</scope>
    <source>
        <strain evidence="2">1802A</strain>
    </source>
</reference>
<protein>
    <submittedName>
        <fullName evidence="2">Uncharacterized protein</fullName>
    </submittedName>
</protein>
<evidence type="ECO:0000313" key="3">
    <source>
        <dbReference type="Proteomes" id="UP001195914"/>
    </source>
</evidence>
<dbReference type="AlphaFoldDB" id="A0AAD9G7F6"/>
<feature type="compositionally biased region" description="Polar residues" evidence="1">
    <location>
        <begin position="165"/>
        <end position="176"/>
    </location>
</feature>